<reference evidence="2" key="1">
    <citation type="submission" date="2015-09" db="EMBL/GenBank/DDBJ databases">
        <authorList>
            <person name="Shao Z."/>
            <person name="Wang L."/>
        </authorList>
    </citation>
    <scope>NUCLEOTIDE SEQUENCE [LARGE SCALE GENOMIC DNA]</scope>
    <source>
        <strain evidence="2">F13-1</strain>
    </source>
</reference>
<gene>
    <name evidence="1" type="ORF">AN401_01150</name>
</gene>
<dbReference type="AlphaFoldDB" id="A0A291HKH6"/>
<proteinExistence type="predicted"/>
<organism evidence="1 2">
    <name type="scientific">Zobellella denitrificans</name>
    <dbReference type="NCBI Taxonomy" id="347534"/>
    <lineage>
        <taxon>Bacteria</taxon>
        <taxon>Pseudomonadati</taxon>
        <taxon>Pseudomonadota</taxon>
        <taxon>Gammaproteobacteria</taxon>
        <taxon>Aeromonadales</taxon>
        <taxon>Aeromonadaceae</taxon>
        <taxon>Zobellella</taxon>
    </lineage>
</organism>
<dbReference type="KEGG" id="zdf:AN401_01150"/>
<dbReference type="RefSeq" id="WP_096778328.1">
    <property type="nucleotide sequence ID" value="NZ_CP012621.1"/>
</dbReference>
<accession>A0A291HKH6</accession>
<dbReference type="Proteomes" id="UP000217763">
    <property type="component" value="Chromosome"/>
</dbReference>
<dbReference type="PROSITE" id="PS51257">
    <property type="entry name" value="PROKAR_LIPOPROTEIN"/>
    <property type="match status" value="1"/>
</dbReference>
<evidence type="ECO:0000313" key="1">
    <source>
        <dbReference type="EMBL" id="ATG72623.1"/>
    </source>
</evidence>
<name>A0A291HKH6_9GAMM</name>
<sequence length="165" mass="18792">MTRVWLCGVLALVLAGCSLPYSLPHQRQPEPAWSPASDADELHGWLQLAATVMASSEAERQRQLQLLRGARGEDQLRLALWLSHPRASLGQRQQAQQLFRQGTAGVNTRLQQFFSLYQGYNQELLSLNRQLGERQQQVDSLTKKLNELASIDEQINERRYQEPAQ</sequence>
<evidence type="ECO:0000313" key="2">
    <source>
        <dbReference type="Proteomes" id="UP000217763"/>
    </source>
</evidence>
<dbReference type="EMBL" id="CP012621">
    <property type="protein sequence ID" value="ATG72623.1"/>
    <property type="molecule type" value="Genomic_DNA"/>
</dbReference>
<keyword evidence="2" id="KW-1185">Reference proteome</keyword>
<protein>
    <submittedName>
        <fullName evidence="1">Uncharacterized protein</fullName>
    </submittedName>
</protein>